<dbReference type="PANTHER" id="PTHR34301">
    <property type="entry name" value="DNA-BINDING PROTEIN-RELATED"/>
    <property type="match status" value="1"/>
</dbReference>
<feature type="domain" description="ATPase" evidence="1">
    <location>
        <begin position="32"/>
        <end position="170"/>
    </location>
</feature>
<keyword evidence="3" id="KW-1185">Reference proteome</keyword>
<evidence type="ECO:0000259" key="1">
    <source>
        <dbReference type="Pfam" id="PF01637"/>
    </source>
</evidence>
<accession>A0A2S9KBA2</accession>
<dbReference type="AlphaFoldDB" id="A0A2S9KBA2"/>
<comment type="caution">
    <text evidence="2">The sequence shown here is derived from an EMBL/GenBank/DDBJ whole genome shotgun (WGS) entry which is preliminary data.</text>
</comment>
<dbReference type="InterPro" id="IPR027417">
    <property type="entry name" value="P-loop_NTPase"/>
</dbReference>
<dbReference type="PANTHER" id="PTHR34301:SF8">
    <property type="entry name" value="ATPASE DOMAIN-CONTAINING PROTEIN"/>
    <property type="match status" value="1"/>
</dbReference>
<name>A0A2S9KBA2_9BURK</name>
<gene>
    <name evidence="2" type="ORF">C6P61_15095</name>
</gene>
<evidence type="ECO:0000313" key="2">
    <source>
        <dbReference type="EMBL" id="PRD67672.1"/>
    </source>
</evidence>
<dbReference type="SUPFAM" id="SSF52540">
    <property type="entry name" value="P-loop containing nucleoside triphosphate hydrolases"/>
    <property type="match status" value="1"/>
</dbReference>
<proteinExistence type="predicted"/>
<sequence>MMANHDVFHRHEYAEDMARQLLQPSSLQLQVRSGVFLSGIRRIGKTTFLRQDLIPTMEAMGALVIYVDLWADRSKSTASLVQEAVQDTLTQLTTSGSRLLDRFKGLNMGAGGFSFGFQLDSVGKKGGATLAQAFTELVDKVQTSVVLIVDEVQQALGSEEGSHLMFALKAARDAVNTRPQTPGHLLIVGTGSHKSLVTDMATRRSQPFSGAVSAPYEPLGRDFVQWKWQQLQALLGVKLPSEQVMWEGFLAMGQRPEELQNALVQLQSRTESPDLAFSIICATLASAAADVEIAAVEELGTLATTIFGRIAQGGDAGASGLFAAEAMAGYADSIGSVVDTPQVQNMVDRMITGNLIMRQSHGVYAVADPFVRQVWLQRAALETALHTQAAPTPGR</sequence>
<dbReference type="Proteomes" id="UP000238326">
    <property type="component" value="Unassembled WGS sequence"/>
</dbReference>
<dbReference type="OrthoDB" id="8576717at2"/>
<organism evidence="2 3">
    <name type="scientific">Malikia spinosa</name>
    <dbReference type="NCBI Taxonomy" id="86180"/>
    <lineage>
        <taxon>Bacteria</taxon>
        <taxon>Pseudomonadati</taxon>
        <taxon>Pseudomonadota</taxon>
        <taxon>Betaproteobacteria</taxon>
        <taxon>Burkholderiales</taxon>
        <taxon>Comamonadaceae</taxon>
        <taxon>Malikia</taxon>
    </lineage>
</organism>
<dbReference type="Gene3D" id="3.40.50.300">
    <property type="entry name" value="P-loop containing nucleotide triphosphate hydrolases"/>
    <property type="match status" value="1"/>
</dbReference>
<dbReference type="GO" id="GO:0005524">
    <property type="term" value="F:ATP binding"/>
    <property type="evidence" value="ECO:0007669"/>
    <property type="project" value="InterPro"/>
</dbReference>
<protein>
    <submittedName>
        <fullName evidence="2">ATPase</fullName>
    </submittedName>
</protein>
<dbReference type="InterPro" id="IPR011579">
    <property type="entry name" value="ATPase_dom"/>
</dbReference>
<evidence type="ECO:0000313" key="3">
    <source>
        <dbReference type="Proteomes" id="UP000238326"/>
    </source>
</evidence>
<reference evidence="2 3" key="1">
    <citation type="submission" date="2018-03" db="EMBL/GenBank/DDBJ databases">
        <title>Comparative genomics illustrates the genes involved in a hyperalkaliphilic mechanisms of Serpentinomonas isolated from highly-alkaline calcium-rich serpentinized springs.</title>
        <authorList>
            <person name="Suzuki S."/>
            <person name="Ishii S."/>
            <person name="Walworth N."/>
            <person name="Bird L."/>
            <person name="Kuenen J.G."/>
            <person name="Nealson K.H."/>
        </authorList>
    </citation>
    <scope>NUCLEOTIDE SEQUENCE [LARGE SCALE GENOMIC DNA]</scope>
    <source>
        <strain evidence="2 3">83</strain>
    </source>
</reference>
<dbReference type="EMBL" id="PVLR01000048">
    <property type="protein sequence ID" value="PRD67672.1"/>
    <property type="molecule type" value="Genomic_DNA"/>
</dbReference>
<dbReference type="Pfam" id="PF01637">
    <property type="entry name" value="ATPase_2"/>
    <property type="match status" value="1"/>
</dbReference>